<reference evidence="2" key="1">
    <citation type="journal article" date="2019" name="Int. J. Syst. Evol. Microbiol.">
        <title>The Global Catalogue of Microorganisms (GCM) 10K type strain sequencing project: providing services to taxonomists for standard genome sequencing and annotation.</title>
        <authorList>
            <consortium name="The Broad Institute Genomics Platform"/>
            <consortium name="The Broad Institute Genome Sequencing Center for Infectious Disease"/>
            <person name="Wu L."/>
            <person name="Ma J."/>
        </authorList>
    </citation>
    <scope>NUCLEOTIDE SEQUENCE [LARGE SCALE GENOMIC DNA]</scope>
    <source>
        <strain evidence="2">JCM 18198</strain>
    </source>
</reference>
<dbReference type="RefSeq" id="WP_264541911.1">
    <property type="nucleotide sequence ID" value="NZ_BAABIP010000014.1"/>
</dbReference>
<evidence type="ECO:0000313" key="1">
    <source>
        <dbReference type="EMBL" id="GAA4767172.1"/>
    </source>
</evidence>
<name>A0ABP8ZV98_9FLAO</name>
<protein>
    <submittedName>
        <fullName evidence="1">Uncharacterized protein</fullName>
    </submittedName>
</protein>
<proteinExistence type="predicted"/>
<organism evidence="1 2">
    <name type="scientific">Flavobacterium hankyongi</name>
    <dbReference type="NCBI Taxonomy" id="1176532"/>
    <lineage>
        <taxon>Bacteria</taxon>
        <taxon>Pseudomonadati</taxon>
        <taxon>Bacteroidota</taxon>
        <taxon>Flavobacteriia</taxon>
        <taxon>Flavobacteriales</taxon>
        <taxon>Flavobacteriaceae</taxon>
        <taxon>Flavobacterium</taxon>
    </lineage>
</organism>
<keyword evidence="2" id="KW-1185">Reference proteome</keyword>
<sequence length="66" mass="7676">MDKHLPISDSYKKSLLLNVGAFRDGYCRLLTFVDLTSSNINANPFLFKLNYIQIPTMEILKYYLLT</sequence>
<dbReference type="EMBL" id="BAABIP010000014">
    <property type="protein sequence ID" value="GAA4767172.1"/>
    <property type="molecule type" value="Genomic_DNA"/>
</dbReference>
<dbReference type="Proteomes" id="UP001500141">
    <property type="component" value="Unassembled WGS sequence"/>
</dbReference>
<accession>A0ABP8ZV98</accession>
<evidence type="ECO:0000313" key="2">
    <source>
        <dbReference type="Proteomes" id="UP001500141"/>
    </source>
</evidence>
<comment type="caution">
    <text evidence="1">The sequence shown here is derived from an EMBL/GenBank/DDBJ whole genome shotgun (WGS) entry which is preliminary data.</text>
</comment>
<gene>
    <name evidence="1" type="ORF">GCM10023230_16170</name>
</gene>